<evidence type="ECO:0000313" key="3">
    <source>
        <dbReference type="Proteomes" id="UP000219286"/>
    </source>
</evidence>
<sequence length="615" mass="67109">MPPRRREIPPESSWRLVDGENDSFDTSIIDPPPLDDDMSPPSSAMPSSGLPTQSFSQSMSSVDSSAGFGSQDSIRDFANFQHDDDVILRQPFRPTVPSSVATSQRTSYPRSDMQFRMPLVEANNLVASEASRSARTADEDTEEGSVWDEREGLIDDDPYQRDWDVEEELARLSKEQYEAEANGNYGASGASSGSPTSSSSGRLLRVLRFAAIPAAIAMAAYLIHSNGVSLDVARQSFSLKSLREIPSVSNFQMPFFEAESSRPSASTSFIDFTSLMEVQSGFENVLDKTTQGLAMPRELKESEMITRNIRSLLKTSEEDAGSEDLLSELNSYVEKVGRAAAAMQTFHIHVGSTVDSVININRWTLRHINSLSMEQAEAPSLPPIIAWAIRPLSIIFRSSSQDGNDNALWNKYSEHVILVQDRLDKLLEEGKALSLLLHQGQAHLSAINEQAERRLSSSSFGKSKSGGGGGGGSSFLSSVWAYIGRFVEEKNTFREEVALLKKVDAQYAATISHLLSLMENLKDIQAYLGDLLKRDASSSSSVVWGDEAGGQQQAQSTTTLSEQYEIIKSALERLERAREKAAEGEAQHEEAGSQVGGAGDERAGHADAEMGGDAL</sequence>
<reference evidence="2 3" key="1">
    <citation type="journal article" date="2015" name="Genome Announc.">
        <title>Genome sequence and annotation of Trichoderma parareesei, the ancestor of the cellulase producer Trichoderma reesei.</title>
        <authorList>
            <person name="Yang D."/>
            <person name="Pomraning K."/>
            <person name="Kopchinskiy A."/>
            <person name="Karimi Aghcheh R."/>
            <person name="Atanasova L."/>
            <person name="Chenthamara K."/>
            <person name="Baker S.E."/>
            <person name="Zhang R."/>
            <person name="Shen Q."/>
            <person name="Freitag M."/>
            <person name="Kubicek C.P."/>
            <person name="Druzhinina I.S."/>
        </authorList>
    </citation>
    <scope>NUCLEOTIDE SEQUENCE [LARGE SCALE GENOMIC DNA]</scope>
    <source>
        <strain evidence="2 3">CBS 125925</strain>
    </source>
</reference>
<accession>A0A2H2ZH25</accession>
<evidence type="ECO:0000256" key="1">
    <source>
        <dbReference type="SAM" id="MobiDB-lite"/>
    </source>
</evidence>
<organism evidence="2 3">
    <name type="scientific">Trichoderma parareesei</name>
    <name type="common">Filamentous fungus</name>
    <dbReference type="NCBI Taxonomy" id="858221"/>
    <lineage>
        <taxon>Eukaryota</taxon>
        <taxon>Fungi</taxon>
        <taxon>Dikarya</taxon>
        <taxon>Ascomycota</taxon>
        <taxon>Pezizomycotina</taxon>
        <taxon>Sordariomycetes</taxon>
        <taxon>Hypocreomycetidae</taxon>
        <taxon>Hypocreales</taxon>
        <taxon>Hypocreaceae</taxon>
        <taxon>Trichoderma</taxon>
    </lineage>
</organism>
<feature type="compositionally biased region" description="Basic and acidic residues" evidence="1">
    <location>
        <begin position="577"/>
        <end position="591"/>
    </location>
</feature>
<feature type="region of interest" description="Disordered" evidence="1">
    <location>
        <begin position="1"/>
        <end position="70"/>
    </location>
</feature>
<gene>
    <name evidence="2" type="ORF">A9Z42_0074910</name>
</gene>
<keyword evidence="3" id="KW-1185">Reference proteome</keyword>
<dbReference type="Proteomes" id="UP000219286">
    <property type="component" value="Unassembled WGS sequence"/>
</dbReference>
<feature type="region of interest" description="Disordered" evidence="1">
    <location>
        <begin position="577"/>
        <end position="615"/>
    </location>
</feature>
<feature type="region of interest" description="Disordered" evidence="1">
    <location>
        <begin position="129"/>
        <end position="153"/>
    </location>
</feature>
<evidence type="ECO:0000313" key="2">
    <source>
        <dbReference type="EMBL" id="OTA06727.1"/>
    </source>
</evidence>
<name>A0A2H2ZH25_TRIPA</name>
<dbReference type="OrthoDB" id="4179406at2759"/>
<dbReference type="AlphaFoldDB" id="A0A2H2ZH25"/>
<comment type="caution">
    <text evidence="2">The sequence shown here is derived from an EMBL/GenBank/DDBJ whole genome shotgun (WGS) entry which is preliminary data.</text>
</comment>
<feature type="compositionally biased region" description="Basic and acidic residues" evidence="1">
    <location>
        <begin position="599"/>
        <end position="608"/>
    </location>
</feature>
<feature type="compositionally biased region" description="Low complexity" evidence="1">
    <location>
        <begin position="39"/>
        <end position="65"/>
    </location>
</feature>
<proteinExistence type="predicted"/>
<protein>
    <submittedName>
        <fullName evidence="2">Uncharacterized protein</fullName>
    </submittedName>
</protein>
<dbReference type="EMBL" id="LFMI01000714">
    <property type="protein sequence ID" value="OTA06727.1"/>
    <property type="molecule type" value="Genomic_DNA"/>
</dbReference>